<organism evidence="10 11">
    <name type="scientific">Propionimicrobium lymphophilum ACS-093-V-SCH5</name>
    <dbReference type="NCBI Taxonomy" id="883161"/>
    <lineage>
        <taxon>Bacteria</taxon>
        <taxon>Bacillati</taxon>
        <taxon>Actinomycetota</taxon>
        <taxon>Actinomycetes</taxon>
        <taxon>Propionibacteriales</taxon>
        <taxon>Propionibacteriaceae</taxon>
        <taxon>Propionimicrobium</taxon>
    </lineage>
</organism>
<dbReference type="GO" id="GO:0009086">
    <property type="term" value="P:methionine biosynthetic process"/>
    <property type="evidence" value="ECO:0007669"/>
    <property type="project" value="UniProtKB-ARBA"/>
</dbReference>
<dbReference type="Gene3D" id="3.90.1150.10">
    <property type="entry name" value="Aspartate Aminotransferase, domain 1"/>
    <property type="match status" value="1"/>
</dbReference>
<dbReference type="GO" id="GO:0019343">
    <property type="term" value="P:cysteine biosynthetic process via cystathionine"/>
    <property type="evidence" value="ECO:0007669"/>
    <property type="project" value="TreeGrafter"/>
</dbReference>
<evidence type="ECO:0000256" key="6">
    <source>
        <dbReference type="ARBA" id="ARBA00048780"/>
    </source>
</evidence>
<evidence type="ECO:0000256" key="2">
    <source>
        <dbReference type="ARBA" id="ARBA00009077"/>
    </source>
</evidence>
<evidence type="ECO:0000256" key="1">
    <source>
        <dbReference type="ARBA" id="ARBA00001933"/>
    </source>
</evidence>
<dbReference type="PANTHER" id="PTHR11808">
    <property type="entry name" value="TRANS-SULFURATION ENZYME FAMILY MEMBER"/>
    <property type="match status" value="1"/>
</dbReference>
<evidence type="ECO:0000256" key="3">
    <source>
        <dbReference type="ARBA" id="ARBA00022898"/>
    </source>
</evidence>
<evidence type="ECO:0000313" key="10">
    <source>
        <dbReference type="EMBL" id="EPD34053.1"/>
    </source>
</evidence>
<dbReference type="AlphaFoldDB" id="S2W2Q1"/>
<dbReference type="Gene3D" id="3.40.640.10">
    <property type="entry name" value="Type I PLP-dependent aspartate aminotransferase-like (Major domain)"/>
    <property type="match status" value="1"/>
</dbReference>
<keyword evidence="10" id="KW-0456">Lyase</keyword>
<dbReference type="PATRIC" id="fig|883161.3.peg.86"/>
<dbReference type="GO" id="GO:0005737">
    <property type="term" value="C:cytoplasm"/>
    <property type="evidence" value="ECO:0007669"/>
    <property type="project" value="TreeGrafter"/>
</dbReference>
<dbReference type="PANTHER" id="PTHR11808:SF75">
    <property type="entry name" value="CYSTATHIONINE GAMMA-SYNTHASE"/>
    <property type="match status" value="1"/>
</dbReference>
<proteinExistence type="inferred from homology"/>
<comment type="similarity">
    <text evidence="2 9">Belongs to the trans-sulfuration enzymes family.</text>
</comment>
<dbReference type="InterPro" id="IPR015422">
    <property type="entry name" value="PyrdxlP-dep_Trfase_small"/>
</dbReference>
<dbReference type="Proteomes" id="UP000014417">
    <property type="component" value="Unassembled WGS sequence"/>
</dbReference>
<keyword evidence="3 8" id="KW-0663">Pyridoxal phosphate</keyword>
<sequence>MSDESTNLDKINDSRLAGLRFGIGGDTNSGSVMPPIYSSVNYLFDKPEIHPEYDYSRTNNPTRDVLNKALAQLEGGTTSTQVGSGLGAYTLLILALAKAGDLIVAPKDCYGGTWRLLDHLATRGDLRNEFIDTANIDEVREACQKNPRMVFVETPSNPLLGITDIEEVTKIAHEAGALVVVDNTFCSPLLQHPIELGADIVVHSTTKFINGHSDAVGGAVIAADEEIGAQLKHWANVAGLTAGPFDSWLTLRGLRTLSTRLRANQENAKALVELLVSHPAVEKVYYPGLESHPGHDIAKKQMKGPGSLLSFDLAGGLPAAERLVDGLKVFNLAQSLGGIESLISISALMTHNGMTPEARAAAGLKDGLLRISAGIEPTQDLLADLRAGLDRASEID</sequence>
<dbReference type="GO" id="GO:0047982">
    <property type="term" value="F:homocysteine desulfhydrase activity"/>
    <property type="evidence" value="ECO:0007669"/>
    <property type="project" value="UniProtKB-EC"/>
</dbReference>
<comment type="cofactor">
    <cofactor evidence="1 9">
        <name>pyridoxal 5'-phosphate</name>
        <dbReference type="ChEBI" id="CHEBI:597326"/>
    </cofactor>
</comment>
<feature type="modified residue" description="N6-(pyridoxal phosphate)lysine" evidence="8">
    <location>
        <position position="207"/>
    </location>
</feature>
<dbReference type="STRING" id="883161.HMPREF9306_00088"/>
<comment type="caution">
    <text evidence="10">The sequence shown here is derived from an EMBL/GenBank/DDBJ whole genome shotgun (WGS) entry which is preliminary data.</text>
</comment>
<evidence type="ECO:0000256" key="7">
    <source>
        <dbReference type="ARBA" id="ARBA00052699"/>
    </source>
</evidence>
<protein>
    <recommendedName>
        <fullName evidence="4">homocysteine desulfhydrase</fullName>
        <ecNumber evidence="4">4.4.1.2</ecNumber>
    </recommendedName>
    <alternativeName>
        <fullName evidence="5">Homocysteine desulfhydrase</fullName>
    </alternativeName>
</protein>
<keyword evidence="11" id="KW-1185">Reference proteome</keyword>
<name>S2W2Q1_9ACTN</name>
<dbReference type="FunFam" id="3.90.1150.10:FF:000033">
    <property type="entry name" value="Cystathionine gamma-synthase"/>
    <property type="match status" value="1"/>
</dbReference>
<evidence type="ECO:0000313" key="11">
    <source>
        <dbReference type="Proteomes" id="UP000014417"/>
    </source>
</evidence>
<dbReference type="InterPro" id="IPR054542">
    <property type="entry name" value="Cys_met_metab_PP"/>
</dbReference>
<dbReference type="GO" id="GO:0030170">
    <property type="term" value="F:pyridoxal phosphate binding"/>
    <property type="evidence" value="ECO:0007669"/>
    <property type="project" value="InterPro"/>
</dbReference>
<gene>
    <name evidence="10" type="ORF">HMPREF9306_00088</name>
</gene>
<dbReference type="PROSITE" id="PS00868">
    <property type="entry name" value="CYS_MET_METAB_PP"/>
    <property type="match status" value="1"/>
</dbReference>
<comment type="catalytic activity">
    <reaction evidence="7">
        <text>L-methionine + H2O = methanethiol + 2-oxobutanoate + NH4(+)</text>
        <dbReference type="Rhea" id="RHEA:23800"/>
        <dbReference type="ChEBI" id="CHEBI:15377"/>
        <dbReference type="ChEBI" id="CHEBI:16007"/>
        <dbReference type="ChEBI" id="CHEBI:16763"/>
        <dbReference type="ChEBI" id="CHEBI:28938"/>
        <dbReference type="ChEBI" id="CHEBI:57844"/>
        <dbReference type="EC" id="4.4.1.11"/>
    </reaction>
    <physiologicalReaction direction="left-to-right" evidence="7">
        <dbReference type="Rhea" id="RHEA:23801"/>
    </physiologicalReaction>
</comment>
<evidence type="ECO:0000256" key="8">
    <source>
        <dbReference type="PIRSR" id="PIRSR001434-2"/>
    </source>
</evidence>
<dbReference type="GO" id="GO:0004123">
    <property type="term" value="F:cystathionine gamma-lyase activity"/>
    <property type="evidence" value="ECO:0007669"/>
    <property type="project" value="TreeGrafter"/>
</dbReference>
<dbReference type="HOGENOM" id="CLU_018986_2_0_11"/>
<dbReference type="EMBL" id="AGZR01000001">
    <property type="protein sequence ID" value="EPD34053.1"/>
    <property type="molecule type" value="Genomic_DNA"/>
</dbReference>
<accession>S2W2Q1</accession>
<evidence type="ECO:0000256" key="9">
    <source>
        <dbReference type="RuleBase" id="RU362118"/>
    </source>
</evidence>
<dbReference type="FunFam" id="3.40.640.10:FF:000046">
    <property type="entry name" value="Cystathionine gamma-lyase"/>
    <property type="match status" value="1"/>
</dbReference>
<evidence type="ECO:0000256" key="4">
    <source>
        <dbReference type="ARBA" id="ARBA00047175"/>
    </source>
</evidence>
<dbReference type="PIRSF" id="PIRSF001434">
    <property type="entry name" value="CGS"/>
    <property type="match status" value="1"/>
</dbReference>
<dbReference type="CDD" id="cd00614">
    <property type="entry name" value="CGS_like"/>
    <property type="match status" value="1"/>
</dbReference>
<reference evidence="10 11" key="1">
    <citation type="submission" date="2013-04" db="EMBL/GenBank/DDBJ databases">
        <title>The Genome Sequence of Propionimicrobium lymphophilum ACS-093-V-SCH5.</title>
        <authorList>
            <consortium name="The Broad Institute Genomics Platform"/>
            <person name="Earl A."/>
            <person name="Ward D."/>
            <person name="Feldgarden M."/>
            <person name="Gevers D."/>
            <person name="Saerens B."/>
            <person name="Vaneechoutte M."/>
            <person name="Walker B."/>
            <person name="Young S."/>
            <person name="Zeng Q."/>
            <person name="Gargeya S."/>
            <person name="Fitzgerald M."/>
            <person name="Haas B."/>
            <person name="Abouelleil A."/>
            <person name="Allen A.W."/>
            <person name="Alvarado L."/>
            <person name="Arachchi H.M."/>
            <person name="Berlin A.M."/>
            <person name="Chapman S.B."/>
            <person name="Gainer-Dewar J."/>
            <person name="Goldberg J."/>
            <person name="Griggs A."/>
            <person name="Gujja S."/>
            <person name="Hansen M."/>
            <person name="Howarth C."/>
            <person name="Imamovic A."/>
            <person name="Ireland A."/>
            <person name="Larimer J."/>
            <person name="McCowan C."/>
            <person name="Murphy C."/>
            <person name="Pearson M."/>
            <person name="Poon T.W."/>
            <person name="Priest M."/>
            <person name="Roberts A."/>
            <person name="Saif S."/>
            <person name="Shea T."/>
            <person name="Sisk P."/>
            <person name="Sykes S."/>
            <person name="Wortman J."/>
            <person name="Nusbaum C."/>
            <person name="Birren B."/>
        </authorList>
    </citation>
    <scope>NUCLEOTIDE SEQUENCE [LARGE SCALE GENOMIC DNA]</scope>
    <source>
        <strain evidence="10 11">ACS-093-V-SCH5</strain>
    </source>
</reference>
<dbReference type="InterPro" id="IPR000277">
    <property type="entry name" value="Cys/Met-Metab_PyrdxlP-dep_enz"/>
</dbReference>
<dbReference type="GO" id="GO:0019346">
    <property type="term" value="P:transsulfuration"/>
    <property type="evidence" value="ECO:0007669"/>
    <property type="project" value="InterPro"/>
</dbReference>
<evidence type="ECO:0000256" key="5">
    <source>
        <dbReference type="ARBA" id="ARBA00047199"/>
    </source>
</evidence>
<dbReference type="OrthoDB" id="9780685at2"/>
<dbReference type="RefSeq" id="WP_016454949.1">
    <property type="nucleotide sequence ID" value="NZ_KE150269.1"/>
</dbReference>
<dbReference type="Pfam" id="PF01053">
    <property type="entry name" value="Cys_Met_Meta_PP"/>
    <property type="match status" value="1"/>
</dbReference>
<dbReference type="InterPro" id="IPR015424">
    <property type="entry name" value="PyrdxlP-dep_Trfase"/>
</dbReference>
<dbReference type="GO" id="GO:0003962">
    <property type="term" value="F:cystathionine gamma-synthase activity"/>
    <property type="evidence" value="ECO:0007669"/>
    <property type="project" value="TreeGrafter"/>
</dbReference>
<dbReference type="InterPro" id="IPR015421">
    <property type="entry name" value="PyrdxlP-dep_Trfase_major"/>
</dbReference>
<dbReference type="GO" id="GO:0018826">
    <property type="term" value="F:methionine gamma-lyase activity"/>
    <property type="evidence" value="ECO:0007669"/>
    <property type="project" value="UniProtKB-EC"/>
</dbReference>
<dbReference type="SUPFAM" id="SSF53383">
    <property type="entry name" value="PLP-dependent transferases"/>
    <property type="match status" value="1"/>
</dbReference>
<dbReference type="EC" id="4.4.1.2" evidence="4"/>
<comment type="catalytic activity">
    <reaction evidence="6">
        <text>L-homocysteine + H2O = 2-oxobutanoate + hydrogen sulfide + NH4(+) + H(+)</text>
        <dbReference type="Rhea" id="RHEA:14501"/>
        <dbReference type="ChEBI" id="CHEBI:15377"/>
        <dbReference type="ChEBI" id="CHEBI:15378"/>
        <dbReference type="ChEBI" id="CHEBI:16763"/>
        <dbReference type="ChEBI" id="CHEBI:28938"/>
        <dbReference type="ChEBI" id="CHEBI:29919"/>
        <dbReference type="ChEBI" id="CHEBI:58199"/>
        <dbReference type="EC" id="4.4.1.2"/>
    </reaction>
    <physiologicalReaction direction="left-to-right" evidence="6">
        <dbReference type="Rhea" id="RHEA:14502"/>
    </physiologicalReaction>
</comment>